<gene>
    <name evidence="3" type="ORF">WMY93_007537</name>
</gene>
<reference evidence="4" key="1">
    <citation type="submission" date="2024-04" db="EMBL/GenBank/DDBJ databases">
        <title>Salinicola lusitanus LLJ914,a marine bacterium isolated from the Okinawa Trough.</title>
        <authorList>
            <person name="Li J."/>
        </authorList>
    </citation>
    <scope>NUCLEOTIDE SEQUENCE [LARGE SCALE GENOMIC DNA]</scope>
</reference>
<feature type="compositionally biased region" description="Basic and acidic residues" evidence="1">
    <location>
        <begin position="180"/>
        <end position="189"/>
    </location>
</feature>
<keyword evidence="4" id="KW-1185">Reference proteome</keyword>
<dbReference type="AlphaFoldDB" id="A0AAW0PIE9"/>
<evidence type="ECO:0000313" key="3">
    <source>
        <dbReference type="EMBL" id="KAK7925227.1"/>
    </source>
</evidence>
<proteinExistence type="predicted"/>
<feature type="transmembrane region" description="Helical" evidence="2">
    <location>
        <begin position="91"/>
        <end position="108"/>
    </location>
</feature>
<sequence>MDHDVVTQLVTHFQQRINLYAAIILAFSYHFLFEEDLPCTYRNMKRDFLIDGDWSICCWTTETHNITCKNESLRTVEERITLREIRDSSRLVGLSILLGLFAVAFIISCVHNNSGCTSCSAEGDWLQIVLDEEEMAVSDELRKKAKKQLKKQLNQRLNKWDRWYTVGNKDRSIQRSQDQSIRHSQDRSIQRSQDQSIQRSQERSIQHSQERSIQHSQERSIQHSQERSIQHSQERSIRPSQDQSIQLLGLNQSLFPPLNQTPGKPLNSLVNHFPAQNQTMSLLVSLLSQKHQLKHTPLSRTKTQLILKLHL</sequence>
<evidence type="ECO:0000313" key="4">
    <source>
        <dbReference type="Proteomes" id="UP001460270"/>
    </source>
</evidence>
<accession>A0AAW0PIE9</accession>
<protein>
    <submittedName>
        <fullName evidence="3">Uncharacterized protein</fullName>
    </submittedName>
</protein>
<feature type="region of interest" description="Disordered" evidence="1">
    <location>
        <begin position="171"/>
        <end position="242"/>
    </location>
</feature>
<name>A0AAW0PIE9_9GOBI</name>
<keyword evidence="2" id="KW-0472">Membrane</keyword>
<dbReference type="EMBL" id="JBBPFD010000005">
    <property type="protein sequence ID" value="KAK7925227.1"/>
    <property type="molecule type" value="Genomic_DNA"/>
</dbReference>
<keyword evidence="2" id="KW-0812">Transmembrane</keyword>
<evidence type="ECO:0000256" key="1">
    <source>
        <dbReference type="SAM" id="MobiDB-lite"/>
    </source>
</evidence>
<comment type="caution">
    <text evidence="3">The sequence shown here is derived from an EMBL/GenBank/DDBJ whole genome shotgun (WGS) entry which is preliminary data.</text>
</comment>
<organism evidence="3 4">
    <name type="scientific">Mugilogobius chulae</name>
    <name type="common">yellowstripe goby</name>
    <dbReference type="NCBI Taxonomy" id="88201"/>
    <lineage>
        <taxon>Eukaryota</taxon>
        <taxon>Metazoa</taxon>
        <taxon>Chordata</taxon>
        <taxon>Craniata</taxon>
        <taxon>Vertebrata</taxon>
        <taxon>Euteleostomi</taxon>
        <taxon>Actinopterygii</taxon>
        <taxon>Neopterygii</taxon>
        <taxon>Teleostei</taxon>
        <taxon>Neoteleostei</taxon>
        <taxon>Acanthomorphata</taxon>
        <taxon>Gobiaria</taxon>
        <taxon>Gobiiformes</taxon>
        <taxon>Gobioidei</taxon>
        <taxon>Gobiidae</taxon>
        <taxon>Gobionellinae</taxon>
        <taxon>Mugilogobius</taxon>
    </lineage>
</organism>
<evidence type="ECO:0000256" key="2">
    <source>
        <dbReference type="SAM" id="Phobius"/>
    </source>
</evidence>
<feature type="compositionally biased region" description="Basic and acidic residues" evidence="1">
    <location>
        <begin position="200"/>
        <end position="237"/>
    </location>
</feature>
<feature type="transmembrane region" description="Helical" evidence="2">
    <location>
        <begin position="17"/>
        <end position="33"/>
    </location>
</feature>
<keyword evidence="2" id="KW-1133">Transmembrane helix</keyword>
<dbReference type="Proteomes" id="UP001460270">
    <property type="component" value="Unassembled WGS sequence"/>
</dbReference>
<feature type="compositionally biased region" description="Low complexity" evidence="1">
    <location>
        <begin position="190"/>
        <end position="199"/>
    </location>
</feature>